<dbReference type="GO" id="GO:0008270">
    <property type="term" value="F:zinc ion binding"/>
    <property type="evidence" value="ECO:0007669"/>
    <property type="project" value="UniProtKB-KW"/>
</dbReference>
<dbReference type="HOGENOM" id="CLU_1461709_0_0_1"/>
<dbReference type="Pfam" id="PF00096">
    <property type="entry name" value="zf-C2H2"/>
    <property type="match status" value="2"/>
</dbReference>
<dbReference type="SUPFAM" id="SSF57667">
    <property type="entry name" value="beta-beta-alpha zinc fingers"/>
    <property type="match status" value="1"/>
</dbReference>
<dbReference type="InterPro" id="IPR013087">
    <property type="entry name" value="Znf_C2H2_type"/>
</dbReference>
<keyword evidence="4" id="KW-0862">Zinc</keyword>
<evidence type="ECO:0000256" key="2">
    <source>
        <dbReference type="ARBA" id="ARBA00022737"/>
    </source>
</evidence>
<dbReference type="PROSITE" id="PS50157">
    <property type="entry name" value="ZINC_FINGER_C2H2_2"/>
    <property type="match status" value="2"/>
</dbReference>
<dbReference type="InterPro" id="IPR036236">
    <property type="entry name" value="Znf_C2H2_sf"/>
</dbReference>
<dbReference type="SMART" id="SM00355">
    <property type="entry name" value="ZnF_C2H2"/>
    <property type="match status" value="2"/>
</dbReference>
<dbReference type="RefSeq" id="XP_052904837.1">
    <property type="nucleotide sequence ID" value="XM_053049032.1"/>
</dbReference>
<dbReference type="Proteomes" id="UP000054524">
    <property type="component" value="Unassembled WGS sequence"/>
</dbReference>
<dbReference type="GeneID" id="77676375"/>
<dbReference type="FunFam" id="3.30.160.60:FF:000624">
    <property type="entry name" value="zinc finger protein 697"/>
    <property type="match status" value="1"/>
</dbReference>
<dbReference type="Gene3D" id="3.30.160.60">
    <property type="entry name" value="Classic Zinc Finger"/>
    <property type="match status" value="2"/>
</dbReference>
<feature type="domain" description="C2H2-type" evidence="7">
    <location>
        <begin position="155"/>
        <end position="184"/>
    </location>
</feature>
<dbReference type="PANTHER" id="PTHR23235:SF120">
    <property type="entry name" value="KRUPPEL-LIKE FACTOR 15"/>
    <property type="match status" value="1"/>
</dbReference>
<keyword evidence="3 5" id="KW-0863">Zinc-finger</keyword>
<proteinExistence type="predicted"/>
<protein>
    <recommendedName>
        <fullName evidence="7">C2H2-type domain-containing protein</fullName>
    </recommendedName>
</protein>
<dbReference type="AlphaFoldDB" id="A0A086J2B4"/>
<dbReference type="PROSITE" id="PS00028">
    <property type="entry name" value="ZINC_FINGER_C2H2_1"/>
    <property type="match status" value="2"/>
</dbReference>
<sequence length="185" mass="21978">MPPFDNTASGDKTNLKQSVSEDQKHVQLEEIILKSINDQESLFTRAFFTEQPKYEYTDTYANDIIDMCSAYNLDDIMYNLPNIGVDRFVHSSLIHDDREKEDQIFKAKCRQKHMPKRDGEENRPFTCTYSNCHKAFKRFEHLKRHYRIHTGEKPFKCTVYGCNKSFSRSDNLMQHEKIHINNRKM</sequence>
<evidence type="ECO:0000256" key="3">
    <source>
        <dbReference type="ARBA" id="ARBA00022771"/>
    </source>
</evidence>
<reference evidence="8 9" key="1">
    <citation type="journal article" date="2014" name="Genome Announc.">
        <title>Genome Sequence of the Microsporidian Species Nematocida sp1 Strain ERTm6 (ATCC PRA-372).</title>
        <authorList>
            <person name="Bakowski M.A."/>
            <person name="Priest M."/>
            <person name="Young S."/>
            <person name="Cuomo C.A."/>
            <person name="Troemel E.R."/>
        </authorList>
    </citation>
    <scope>NUCLEOTIDE SEQUENCE [LARGE SCALE GENOMIC DNA]</scope>
    <source>
        <strain evidence="8 9">ERTm6</strain>
    </source>
</reference>
<accession>A0A086J2B4</accession>
<feature type="compositionally biased region" description="Polar residues" evidence="6">
    <location>
        <begin position="1"/>
        <end position="18"/>
    </location>
</feature>
<dbReference type="GO" id="GO:0000978">
    <property type="term" value="F:RNA polymerase II cis-regulatory region sequence-specific DNA binding"/>
    <property type="evidence" value="ECO:0007669"/>
    <property type="project" value="TreeGrafter"/>
</dbReference>
<comment type="caution">
    <text evidence="8">The sequence shown here is derived from an EMBL/GenBank/DDBJ whole genome shotgun (WGS) entry which is preliminary data.</text>
</comment>
<dbReference type="PANTHER" id="PTHR23235">
    <property type="entry name" value="KRUEPPEL-LIKE TRANSCRIPTION FACTOR"/>
    <property type="match status" value="1"/>
</dbReference>
<dbReference type="EMBL" id="AKIJ01000003">
    <property type="protein sequence ID" value="KFG26282.1"/>
    <property type="molecule type" value="Genomic_DNA"/>
</dbReference>
<gene>
    <name evidence="8" type="ORF">NESG_01402</name>
</gene>
<evidence type="ECO:0000256" key="5">
    <source>
        <dbReference type="PROSITE-ProRule" id="PRU00042"/>
    </source>
</evidence>
<dbReference type="OrthoDB" id="654211at2759"/>
<evidence type="ECO:0000313" key="9">
    <source>
        <dbReference type="Proteomes" id="UP000054524"/>
    </source>
</evidence>
<organism evidence="8 9">
    <name type="scientific">Nematocida ausubeli (strain ATCC PRA-371 / ERTm2)</name>
    <name type="common">Nematode killer fungus</name>
    <dbReference type="NCBI Taxonomy" id="1913371"/>
    <lineage>
        <taxon>Eukaryota</taxon>
        <taxon>Fungi</taxon>
        <taxon>Fungi incertae sedis</taxon>
        <taxon>Microsporidia</taxon>
        <taxon>Nematocida</taxon>
    </lineage>
</organism>
<feature type="region of interest" description="Disordered" evidence="6">
    <location>
        <begin position="1"/>
        <end position="21"/>
    </location>
</feature>
<feature type="domain" description="C2H2-type" evidence="7">
    <location>
        <begin position="125"/>
        <end position="154"/>
    </location>
</feature>
<dbReference type="GO" id="GO:0000981">
    <property type="term" value="F:DNA-binding transcription factor activity, RNA polymerase II-specific"/>
    <property type="evidence" value="ECO:0007669"/>
    <property type="project" value="UniProtKB-ARBA"/>
</dbReference>
<evidence type="ECO:0000313" key="8">
    <source>
        <dbReference type="EMBL" id="KFG26282.1"/>
    </source>
</evidence>
<dbReference type="FunFam" id="3.30.160.60:FF:000072">
    <property type="entry name" value="zinc finger protein 143 isoform X1"/>
    <property type="match status" value="1"/>
</dbReference>
<evidence type="ECO:0000256" key="4">
    <source>
        <dbReference type="ARBA" id="ARBA00022833"/>
    </source>
</evidence>
<evidence type="ECO:0000256" key="1">
    <source>
        <dbReference type="ARBA" id="ARBA00022723"/>
    </source>
</evidence>
<evidence type="ECO:0000259" key="7">
    <source>
        <dbReference type="PROSITE" id="PS50157"/>
    </source>
</evidence>
<keyword evidence="9" id="KW-1185">Reference proteome</keyword>
<evidence type="ECO:0000256" key="6">
    <source>
        <dbReference type="SAM" id="MobiDB-lite"/>
    </source>
</evidence>
<name>A0A086J2B4_NEMA1</name>
<keyword evidence="1" id="KW-0479">Metal-binding</keyword>
<keyword evidence="2" id="KW-0677">Repeat</keyword>